<comment type="cofactor">
    <cofactor evidence="1">
        <name>FAD</name>
        <dbReference type="ChEBI" id="CHEBI:57692"/>
    </cofactor>
</comment>
<dbReference type="RefSeq" id="WP_012259547.1">
    <property type="nucleotide sequence ID" value="NC_010175.1"/>
</dbReference>
<keyword evidence="2" id="KW-0285">Flavoprotein</keyword>
<dbReference type="HOGENOM" id="CLU_007884_2_1_0"/>
<evidence type="ECO:0000313" key="7">
    <source>
        <dbReference type="Proteomes" id="UP000002008"/>
    </source>
</evidence>
<accession>A9WBA1</accession>
<dbReference type="PANTHER" id="PTHR10961:SF7">
    <property type="entry name" value="FAD DEPENDENT OXIDOREDUCTASE DOMAIN-CONTAINING PROTEIN"/>
    <property type="match status" value="1"/>
</dbReference>
<dbReference type="PATRIC" id="fig|324602.8.peg.4167"/>
<dbReference type="Pfam" id="PF01266">
    <property type="entry name" value="DAO"/>
    <property type="match status" value="1"/>
</dbReference>
<dbReference type="EC" id="1.5.3.1" evidence="6"/>
<dbReference type="SUPFAM" id="SSF51905">
    <property type="entry name" value="FAD/NAD(P)-binding domain"/>
    <property type="match status" value="1"/>
</dbReference>
<dbReference type="STRING" id="324602.Caur_3716"/>
<evidence type="ECO:0000256" key="1">
    <source>
        <dbReference type="ARBA" id="ARBA00001974"/>
    </source>
</evidence>
<dbReference type="Proteomes" id="UP000002008">
    <property type="component" value="Chromosome"/>
</dbReference>
<dbReference type="PANTHER" id="PTHR10961">
    <property type="entry name" value="PEROXISOMAL SARCOSINE OXIDASE"/>
    <property type="match status" value="1"/>
</dbReference>
<keyword evidence="4 6" id="KW-0560">Oxidoreductase</keyword>
<dbReference type="GO" id="GO:0050660">
    <property type="term" value="F:flavin adenine dinucleotide binding"/>
    <property type="evidence" value="ECO:0007669"/>
    <property type="project" value="InterPro"/>
</dbReference>
<dbReference type="KEGG" id="cau:Caur_3716"/>
<dbReference type="InterPro" id="IPR006076">
    <property type="entry name" value="FAD-dep_OxRdtase"/>
</dbReference>
<dbReference type="InterPro" id="IPR045170">
    <property type="entry name" value="MTOX"/>
</dbReference>
<dbReference type="FunFam" id="3.50.50.60:FF:000189">
    <property type="entry name" value="Monomeric sarcosine oxidase"/>
    <property type="match status" value="1"/>
</dbReference>
<evidence type="ECO:0000256" key="3">
    <source>
        <dbReference type="ARBA" id="ARBA00022827"/>
    </source>
</evidence>
<organism evidence="6 7">
    <name type="scientific">Chloroflexus aurantiacus (strain ATCC 29366 / DSM 635 / J-10-fl)</name>
    <dbReference type="NCBI Taxonomy" id="324602"/>
    <lineage>
        <taxon>Bacteria</taxon>
        <taxon>Bacillati</taxon>
        <taxon>Chloroflexota</taxon>
        <taxon>Chloroflexia</taxon>
        <taxon>Chloroflexales</taxon>
        <taxon>Chloroflexineae</taxon>
        <taxon>Chloroflexaceae</taxon>
        <taxon>Chloroflexus</taxon>
    </lineage>
</organism>
<dbReference type="AlphaFoldDB" id="A9WBA1"/>
<dbReference type="InterPro" id="IPR036188">
    <property type="entry name" value="FAD/NAD-bd_sf"/>
</dbReference>
<evidence type="ECO:0000313" key="6">
    <source>
        <dbReference type="EMBL" id="ABY36894.1"/>
    </source>
</evidence>
<dbReference type="Gene3D" id="3.50.50.60">
    <property type="entry name" value="FAD/NAD(P)-binding domain"/>
    <property type="match status" value="1"/>
</dbReference>
<sequence>MHGMKPTYDIIIIGLGGMGSAAAYHAARRGQRVLGIERHTLAHTLGSSHGRSRIIRQAYFEDPAYVPLLLRAYELWRQIEHDSGTHLLTITGGLMIGPPDSHTVAGALRSAREHGLEYELLDAAAIRRRFPALHPTEGTIALYEHQAGFLCPEASVTAHLQCAAALGAEIHAEEAVLTWEADTAGVTVTTSRGRYVAERLIITPGPWAPRLLADLGLPLVVERQTLHWFAPTGGLEPFLPDRFPIYIWETEDGTQFYGFPHQEGPPGGVKVALFRAGEPCDPDTVDRVVHPAEIAAMRAAIADRIPALNGNHLAAVVCMYTTTPDQHFIVGLHPQHPNVVIASPCSGHGFKFASVMGEILTDLAIDGTTRHPIRLFDPLRFRAQQAG</sequence>
<name>A9WBA1_CHLAA</name>
<dbReference type="SUPFAM" id="SSF54373">
    <property type="entry name" value="FAD-linked reductases, C-terminal domain"/>
    <property type="match status" value="1"/>
</dbReference>
<dbReference type="EnsemblBacteria" id="ABY36894">
    <property type="protein sequence ID" value="ABY36894"/>
    <property type="gene ID" value="Caur_3716"/>
</dbReference>
<evidence type="ECO:0000256" key="4">
    <source>
        <dbReference type="ARBA" id="ARBA00023002"/>
    </source>
</evidence>
<evidence type="ECO:0000259" key="5">
    <source>
        <dbReference type="Pfam" id="PF01266"/>
    </source>
</evidence>
<dbReference type="NCBIfam" id="NF008425">
    <property type="entry name" value="PRK11259.1"/>
    <property type="match status" value="1"/>
</dbReference>
<protein>
    <submittedName>
        <fullName evidence="6">Sarcosine oxidase</fullName>
        <ecNumber evidence="6">1.5.3.1</ecNumber>
    </submittedName>
</protein>
<evidence type="ECO:0000256" key="2">
    <source>
        <dbReference type="ARBA" id="ARBA00022630"/>
    </source>
</evidence>
<dbReference type="InParanoid" id="A9WBA1"/>
<dbReference type="PROSITE" id="PS00895">
    <property type="entry name" value="3_HYDROXYISOBUT_DH"/>
    <property type="match status" value="1"/>
</dbReference>
<dbReference type="eggNOG" id="COG0665">
    <property type="taxonomic scope" value="Bacteria"/>
</dbReference>
<dbReference type="EMBL" id="CP000909">
    <property type="protein sequence ID" value="ABY36894.1"/>
    <property type="molecule type" value="Genomic_DNA"/>
</dbReference>
<dbReference type="Gene3D" id="3.30.9.10">
    <property type="entry name" value="D-Amino Acid Oxidase, subunit A, domain 2"/>
    <property type="match status" value="1"/>
</dbReference>
<gene>
    <name evidence="6" type="ordered locus">Caur_3716</name>
</gene>
<proteinExistence type="predicted"/>
<keyword evidence="7" id="KW-1185">Reference proteome</keyword>
<feature type="domain" description="FAD dependent oxidoreductase" evidence="5">
    <location>
        <begin position="9"/>
        <end position="363"/>
    </location>
</feature>
<reference evidence="7" key="1">
    <citation type="journal article" date="2011" name="BMC Genomics">
        <title>Complete genome sequence of the filamentous anoxygenic phototrophic bacterium Chloroflexus aurantiacus.</title>
        <authorList>
            <person name="Tang K.H."/>
            <person name="Barry K."/>
            <person name="Chertkov O."/>
            <person name="Dalin E."/>
            <person name="Han C.S."/>
            <person name="Hauser L.J."/>
            <person name="Honchak B.M."/>
            <person name="Karbach L.E."/>
            <person name="Land M.L."/>
            <person name="Lapidus A."/>
            <person name="Larimer F.W."/>
            <person name="Mikhailova N."/>
            <person name="Pitluck S."/>
            <person name="Pierson B.K."/>
            <person name="Blankenship R.E."/>
        </authorList>
    </citation>
    <scope>NUCLEOTIDE SEQUENCE [LARGE SCALE GENOMIC DNA]</scope>
    <source>
        <strain evidence="7">ATCC 29366 / DSM 635 / J-10-fl</strain>
    </source>
</reference>
<keyword evidence="3" id="KW-0274">FAD</keyword>
<dbReference type="GO" id="GO:0008115">
    <property type="term" value="F:sarcosine oxidase activity"/>
    <property type="evidence" value="ECO:0000318"/>
    <property type="project" value="GO_Central"/>
</dbReference>
<dbReference type="InterPro" id="IPR002204">
    <property type="entry name" value="3-OH-isobutyrate_DH-rel_CS"/>
</dbReference>